<evidence type="ECO:0000313" key="1">
    <source>
        <dbReference type="EMBL" id="KAJ0026105.1"/>
    </source>
</evidence>
<sequence>MDRAIFEDLYVVIVGGGICGLATALALHRKGMKSEVMERSEALRVSGFGAKNKGKRRNRDEEEE</sequence>
<dbReference type="EMBL" id="CM047745">
    <property type="protein sequence ID" value="KAJ0026105.1"/>
    <property type="molecule type" value="Genomic_DNA"/>
</dbReference>
<evidence type="ECO:0000313" key="2">
    <source>
        <dbReference type="Proteomes" id="UP001163603"/>
    </source>
</evidence>
<reference evidence="2" key="1">
    <citation type="journal article" date="2023" name="G3 (Bethesda)">
        <title>Genome assembly and association tests identify interacting loci associated with vigor, precocity, and sex in interspecific pistachio rootstocks.</title>
        <authorList>
            <person name="Palmer W."/>
            <person name="Jacygrad E."/>
            <person name="Sagayaradj S."/>
            <person name="Cavanaugh K."/>
            <person name="Han R."/>
            <person name="Bertier L."/>
            <person name="Beede B."/>
            <person name="Kafkas S."/>
            <person name="Golino D."/>
            <person name="Preece J."/>
            <person name="Michelmore R."/>
        </authorList>
    </citation>
    <scope>NUCLEOTIDE SEQUENCE [LARGE SCALE GENOMIC DNA]</scope>
</reference>
<dbReference type="Proteomes" id="UP001163603">
    <property type="component" value="Chromosome 10"/>
</dbReference>
<accession>A0ACC0XXB1</accession>
<name>A0ACC0XXB1_9ROSI</name>
<proteinExistence type="predicted"/>
<comment type="caution">
    <text evidence="1">The sequence shown here is derived from an EMBL/GenBank/DDBJ whole genome shotgun (WGS) entry which is preliminary data.</text>
</comment>
<keyword evidence="2" id="KW-1185">Reference proteome</keyword>
<organism evidence="1 2">
    <name type="scientific">Pistacia integerrima</name>
    <dbReference type="NCBI Taxonomy" id="434235"/>
    <lineage>
        <taxon>Eukaryota</taxon>
        <taxon>Viridiplantae</taxon>
        <taxon>Streptophyta</taxon>
        <taxon>Embryophyta</taxon>
        <taxon>Tracheophyta</taxon>
        <taxon>Spermatophyta</taxon>
        <taxon>Magnoliopsida</taxon>
        <taxon>eudicotyledons</taxon>
        <taxon>Gunneridae</taxon>
        <taxon>Pentapetalae</taxon>
        <taxon>rosids</taxon>
        <taxon>malvids</taxon>
        <taxon>Sapindales</taxon>
        <taxon>Anacardiaceae</taxon>
        <taxon>Pistacia</taxon>
    </lineage>
</organism>
<protein>
    <submittedName>
        <fullName evidence="1">Uncharacterized protein</fullName>
    </submittedName>
</protein>
<gene>
    <name evidence="1" type="ORF">Pint_06941</name>
</gene>